<dbReference type="GO" id="GO:0071949">
    <property type="term" value="F:FAD binding"/>
    <property type="evidence" value="ECO:0007669"/>
    <property type="project" value="InterPro"/>
</dbReference>
<evidence type="ECO:0000256" key="2">
    <source>
        <dbReference type="ARBA" id="ARBA00023033"/>
    </source>
</evidence>
<evidence type="ECO:0000256" key="1">
    <source>
        <dbReference type="ARBA" id="ARBA00023002"/>
    </source>
</evidence>
<organism evidence="4 5">
    <name type="scientific">Croceicoccus marinus</name>
    <dbReference type="NCBI Taxonomy" id="450378"/>
    <lineage>
        <taxon>Bacteria</taxon>
        <taxon>Pseudomonadati</taxon>
        <taxon>Pseudomonadota</taxon>
        <taxon>Alphaproteobacteria</taxon>
        <taxon>Sphingomonadales</taxon>
        <taxon>Erythrobacteraceae</taxon>
        <taxon>Croceicoccus</taxon>
    </lineage>
</organism>
<dbReference type="AlphaFoldDB" id="A0A7G6VZV9"/>
<dbReference type="GO" id="GO:0004497">
    <property type="term" value="F:monooxygenase activity"/>
    <property type="evidence" value="ECO:0007669"/>
    <property type="project" value="UniProtKB-KW"/>
</dbReference>
<evidence type="ECO:0000259" key="3">
    <source>
        <dbReference type="Pfam" id="PF01494"/>
    </source>
</evidence>
<dbReference type="PANTHER" id="PTHR13789">
    <property type="entry name" value="MONOOXYGENASE"/>
    <property type="match status" value="1"/>
</dbReference>
<keyword evidence="4" id="KW-0614">Plasmid</keyword>
<dbReference type="SUPFAM" id="SSF51905">
    <property type="entry name" value="FAD/NAD(P)-binding domain"/>
    <property type="match status" value="1"/>
</dbReference>
<feature type="domain" description="FAD-binding" evidence="3">
    <location>
        <begin position="7"/>
        <end position="66"/>
    </location>
</feature>
<dbReference type="InterPro" id="IPR036188">
    <property type="entry name" value="FAD/NAD-bd_sf"/>
</dbReference>
<name>A0A7G6VZV9_9SPHN</name>
<dbReference type="Gene3D" id="3.30.9.10">
    <property type="entry name" value="D-Amino Acid Oxidase, subunit A, domain 2"/>
    <property type="match status" value="1"/>
</dbReference>
<keyword evidence="2 4" id="KW-0503">Monooxygenase</keyword>
<dbReference type="EMBL" id="CP060053">
    <property type="protein sequence ID" value="QNE07274.1"/>
    <property type="molecule type" value="Genomic_DNA"/>
</dbReference>
<proteinExistence type="predicted"/>
<accession>A0A7G6VZV9</accession>
<evidence type="ECO:0000313" key="4">
    <source>
        <dbReference type="EMBL" id="QNE07274.1"/>
    </source>
</evidence>
<gene>
    <name evidence="4" type="ORF">H4O24_15275</name>
</gene>
<reference evidence="4 5" key="1">
    <citation type="submission" date="2020-08" db="EMBL/GenBank/DDBJ databases">
        <authorList>
            <person name="Liu G."/>
            <person name="Sun C."/>
        </authorList>
    </citation>
    <scope>NUCLEOTIDE SEQUENCE [LARGE SCALE GENOMIC DNA]</scope>
    <source>
        <strain evidence="4 5">OT19</strain>
        <plasmid evidence="4 5">plas1</plasmid>
    </source>
</reference>
<dbReference type="RefSeq" id="WP_185885985.1">
    <property type="nucleotide sequence ID" value="NZ_CP060053.1"/>
</dbReference>
<geneLocation type="plasmid" evidence="4 5">
    <name>plas1</name>
</geneLocation>
<evidence type="ECO:0000313" key="5">
    <source>
        <dbReference type="Proteomes" id="UP000515297"/>
    </source>
</evidence>
<dbReference type="InterPro" id="IPR050493">
    <property type="entry name" value="FAD-dep_Monooxygenase_BioMet"/>
</dbReference>
<sequence>MSRSDKILIVGAGIGGLCAAIALVQNGSEVDVIDIKPDNSVAGVGWGLRTNGLRALREIGILEKTLGSVFRRLLSPITIARATMSSIFPMGGKWTACPTTSSFRDLVSSRWPVHARWSWVATS</sequence>
<dbReference type="Pfam" id="PF01494">
    <property type="entry name" value="FAD_binding_3"/>
    <property type="match status" value="1"/>
</dbReference>
<dbReference type="Proteomes" id="UP000515297">
    <property type="component" value="Plasmid plas1"/>
</dbReference>
<keyword evidence="1" id="KW-0560">Oxidoreductase</keyword>
<dbReference type="InterPro" id="IPR002938">
    <property type="entry name" value="FAD-bd"/>
</dbReference>
<dbReference type="PANTHER" id="PTHR13789:SF309">
    <property type="entry name" value="PUTATIVE (AFU_ORTHOLOGUE AFUA_6G14510)-RELATED"/>
    <property type="match status" value="1"/>
</dbReference>
<dbReference type="Gene3D" id="3.50.50.60">
    <property type="entry name" value="FAD/NAD(P)-binding domain"/>
    <property type="match status" value="1"/>
</dbReference>
<protein>
    <submittedName>
        <fullName evidence="4">FAD-dependent monooxygenase</fullName>
    </submittedName>
</protein>